<proteinExistence type="predicted"/>
<accession>A0ABS8FGU0</accession>
<comment type="caution">
    <text evidence="1">The sequence shown here is derived from an EMBL/GenBank/DDBJ whole genome shotgun (WGS) entry which is preliminary data.</text>
</comment>
<dbReference type="Proteomes" id="UP001199236">
    <property type="component" value="Unassembled WGS sequence"/>
</dbReference>
<dbReference type="EMBL" id="JAJEQO010000014">
    <property type="protein sequence ID" value="MCC2213769.1"/>
    <property type="molecule type" value="Genomic_DNA"/>
</dbReference>
<evidence type="ECO:0000313" key="1">
    <source>
        <dbReference type="EMBL" id="MCC2213769.1"/>
    </source>
</evidence>
<organism evidence="1 2">
    <name type="scientific">Faecalibacterium hominis</name>
    <name type="common">ex Afrizal et al. 2022</name>
    <dbReference type="NCBI Taxonomy" id="2881265"/>
    <lineage>
        <taxon>Bacteria</taxon>
        <taxon>Bacillati</taxon>
        <taxon>Bacillota</taxon>
        <taxon>Clostridia</taxon>
        <taxon>Eubacteriales</taxon>
        <taxon>Oscillospiraceae</taxon>
        <taxon>Faecalibacterium</taxon>
    </lineage>
</organism>
<keyword evidence="2" id="KW-1185">Reference proteome</keyword>
<dbReference type="RefSeq" id="WP_156060973.1">
    <property type="nucleotide sequence ID" value="NZ_JAJEQO010000014.1"/>
</dbReference>
<gene>
    <name evidence="1" type="ORF">LKD34_09735</name>
</gene>
<protein>
    <submittedName>
        <fullName evidence="1">Uncharacterized protein</fullName>
    </submittedName>
</protein>
<name>A0ABS8FGU0_9FIRM</name>
<reference evidence="1 2" key="1">
    <citation type="submission" date="2021-10" db="EMBL/GenBank/DDBJ databases">
        <title>Anaerobic single-cell dispensing facilitates the cultivation of human gut bacteria.</title>
        <authorList>
            <person name="Afrizal A."/>
        </authorList>
    </citation>
    <scope>NUCLEOTIDE SEQUENCE [LARGE SCALE GENOMIC DNA]</scope>
    <source>
        <strain evidence="1 2">CLA-AA-H223</strain>
    </source>
</reference>
<sequence length="192" mass="22118">MDMPKEFYDMVCADIKRLDNVRNLSAEELFELHRQIDARYQACINKWCDGLWCSTSDGTHIAYGHLAQNPQKYVLSNLKMMKAKLETYKYQMNAVQLPKPEVSNSQVVNVTNSVNVNITFEQVRKEVEEMTSLTNEQTQEVLDKIFEIEEVVKSKDSKKSKWEKVKPVLTWLADKSCDVGIALLPLLLKIGQ</sequence>
<evidence type="ECO:0000313" key="2">
    <source>
        <dbReference type="Proteomes" id="UP001199236"/>
    </source>
</evidence>